<evidence type="ECO:0000256" key="2">
    <source>
        <dbReference type="ARBA" id="ARBA00022723"/>
    </source>
</evidence>
<keyword evidence="3" id="KW-0862">Zinc</keyword>
<dbReference type="STRING" id="1754192.A0A1Y1X5S4"/>
<dbReference type="GO" id="GO:0005737">
    <property type="term" value="C:cytoplasm"/>
    <property type="evidence" value="ECO:0007669"/>
    <property type="project" value="TreeGrafter"/>
</dbReference>
<dbReference type="PANTHER" id="PTHR23176:SF129">
    <property type="entry name" value="RHO GTPASE ACTIVATING PROTEIN AT 16F, ISOFORM E-RELATED"/>
    <property type="match status" value="1"/>
</dbReference>
<dbReference type="GO" id="GO:0005096">
    <property type="term" value="F:GTPase activator activity"/>
    <property type="evidence" value="ECO:0007669"/>
    <property type="project" value="UniProtKB-KW"/>
</dbReference>
<reference evidence="7 8" key="2">
    <citation type="submission" date="2016-08" db="EMBL/GenBank/DDBJ databases">
        <title>Pervasive Adenine N6-methylation of Active Genes in Fungi.</title>
        <authorList>
            <consortium name="DOE Joint Genome Institute"/>
            <person name="Mondo S.J."/>
            <person name="Dannebaum R.O."/>
            <person name="Kuo R.C."/>
            <person name="Labutti K."/>
            <person name="Haridas S."/>
            <person name="Kuo A."/>
            <person name="Salamov A."/>
            <person name="Ahrendt S.R."/>
            <person name="Lipzen A."/>
            <person name="Sullivan W."/>
            <person name="Andreopoulos W.B."/>
            <person name="Clum A."/>
            <person name="Lindquist E."/>
            <person name="Daum C."/>
            <person name="Ramamoorthy G.K."/>
            <person name="Gryganskyi A."/>
            <person name="Culley D."/>
            <person name="Magnuson J.K."/>
            <person name="James T.Y."/>
            <person name="O'Malley M.A."/>
            <person name="Stajich J.E."/>
            <person name="Spatafora J.W."/>
            <person name="Visel A."/>
            <person name="Grigoriev I.V."/>
        </authorList>
    </citation>
    <scope>NUCLEOTIDE SEQUENCE [LARGE SCALE GENOMIC DNA]</scope>
    <source>
        <strain evidence="7 8">S4</strain>
    </source>
</reference>
<dbReference type="CDD" id="cd00159">
    <property type="entry name" value="RhoGAP"/>
    <property type="match status" value="1"/>
</dbReference>
<feature type="region of interest" description="Disordered" evidence="4">
    <location>
        <begin position="379"/>
        <end position="406"/>
    </location>
</feature>
<dbReference type="Pfam" id="PF00620">
    <property type="entry name" value="RhoGAP"/>
    <property type="match status" value="1"/>
</dbReference>
<accession>A0A1Y1X5S4</accession>
<feature type="compositionally biased region" description="Polar residues" evidence="4">
    <location>
        <begin position="379"/>
        <end position="390"/>
    </location>
</feature>
<dbReference type="GO" id="GO:0007165">
    <property type="term" value="P:signal transduction"/>
    <property type="evidence" value="ECO:0007669"/>
    <property type="project" value="InterPro"/>
</dbReference>
<dbReference type="PROSITE" id="PS50081">
    <property type="entry name" value="ZF_DAG_PE_2"/>
    <property type="match status" value="1"/>
</dbReference>
<evidence type="ECO:0000259" key="5">
    <source>
        <dbReference type="PROSITE" id="PS50081"/>
    </source>
</evidence>
<dbReference type="SUPFAM" id="SSF57889">
    <property type="entry name" value="Cysteine-rich domain"/>
    <property type="match status" value="1"/>
</dbReference>
<evidence type="ECO:0000256" key="4">
    <source>
        <dbReference type="SAM" id="MobiDB-lite"/>
    </source>
</evidence>
<dbReference type="PROSITE" id="PS50238">
    <property type="entry name" value="RHOGAP"/>
    <property type="match status" value="1"/>
</dbReference>
<dbReference type="InterPro" id="IPR000198">
    <property type="entry name" value="RhoGAP_dom"/>
</dbReference>
<dbReference type="SMART" id="SM00324">
    <property type="entry name" value="RhoGAP"/>
    <property type="match status" value="1"/>
</dbReference>
<dbReference type="SUPFAM" id="SSF48350">
    <property type="entry name" value="GTPase activation domain, GAP"/>
    <property type="match status" value="1"/>
</dbReference>
<name>A0A1Y1X5S4_9FUNG</name>
<dbReference type="InterPro" id="IPR002219">
    <property type="entry name" value="PKC_DAG/PE"/>
</dbReference>
<dbReference type="CDD" id="cd20824">
    <property type="entry name" value="C1_SpBZZ1-like"/>
    <property type="match status" value="1"/>
</dbReference>
<dbReference type="GO" id="GO:0046872">
    <property type="term" value="F:metal ion binding"/>
    <property type="evidence" value="ECO:0007669"/>
    <property type="project" value="UniProtKB-KW"/>
</dbReference>
<dbReference type="InterPro" id="IPR050729">
    <property type="entry name" value="Rho-GAP"/>
</dbReference>
<sequence length="406" mass="46211">MYDIGGDNASIKSSKFSKLTNSAKKIIKSSSNKKLFKDKKTRSRGFSVTLPVKPIIDDHREERRRNSIIESSMSITNEVIPHVFISHSYIKPTKCEICQELCWRKEIRCKTCGFRCHERCQAQAEKITSCIVNKVQKANMISELESQKKLFGTTISTYGINEIDFIPAIVKSCINEVEKRGLDVEGIYRKSGNVIKTRNLVKAYDCGDIPDISENGDFPDIPVITSTLKQYFRDLPEALIPERFFETIKEIIDMDDEIEQVHQIKTLVIEKLPKINYETLKFLCIHLNNVDAHSDKNLMTSKNLGVVFGPTLIGEAKKTENSQNNMISTVCRVRTVDLIIRCAKEIFDYNSDEEKNHINMAMINDIENTVNEKQTTNNAFDNVDTNNKNSNKSDRNAIDVGPIAQL</sequence>
<dbReference type="Gene3D" id="3.30.60.20">
    <property type="match status" value="1"/>
</dbReference>
<reference evidence="7 8" key="1">
    <citation type="submission" date="2016-08" db="EMBL/GenBank/DDBJ databases">
        <title>A Parts List for Fungal Cellulosomes Revealed by Comparative Genomics.</title>
        <authorList>
            <consortium name="DOE Joint Genome Institute"/>
            <person name="Haitjema C.H."/>
            <person name="Gilmore S.P."/>
            <person name="Henske J.K."/>
            <person name="Solomon K.V."/>
            <person name="De Groot R."/>
            <person name="Kuo A."/>
            <person name="Mondo S.J."/>
            <person name="Salamov A.A."/>
            <person name="Labutti K."/>
            <person name="Zhao Z."/>
            <person name="Chiniquy J."/>
            <person name="Barry K."/>
            <person name="Brewer H.M."/>
            <person name="Purvine S.O."/>
            <person name="Wright A.T."/>
            <person name="Boxma B."/>
            <person name="Van Alen T."/>
            <person name="Hackstein J.H."/>
            <person name="Baker S.E."/>
            <person name="Grigoriev I.V."/>
            <person name="O'Malley M.A."/>
        </authorList>
    </citation>
    <scope>NUCLEOTIDE SEQUENCE [LARGE SCALE GENOMIC DNA]</scope>
    <source>
        <strain evidence="7 8">S4</strain>
    </source>
</reference>
<dbReference type="InterPro" id="IPR008936">
    <property type="entry name" value="Rho_GTPase_activation_prot"/>
</dbReference>
<evidence type="ECO:0000256" key="1">
    <source>
        <dbReference type="ARBA" id="ARBA00022468"/>
    </source>
</evidence>
<keyword evidence="8" id="KW-1185">Reference proteome</keyword>
<dbReference type="PANTHER" id="PTHR23176">
    <property type="entry name" value="RHO/RAC/CDC GTPASE-ACTIVATING PROTEIN"/>
    <property type="match status" value="1"/>
</dbReference>
<keyword evidence="1" id="KW-0343">GTPase activation</keyword>
<dbReference type="PROSITE" id="PS00479">
    <property type="entry name" value="ZF_DAG_PE_1"/>
    <property type="match status" value="1"/>
</dbReference>
<dbReference type="Proteomes" id="UP000193944">
    <property type="component" value="Unassembled WGS sequence"/>
</dbReference>
<dbReference type="EMBL" id="MCFG01000125">
    <property type="protein sequence ID" value="ORX81159.1"/>
    <property type="molecule type" value="Genomic_DNA"/>
</dbReference>
<dbReference type="SMART" id="SM00109">
    <property type="entry name" value="C1"/>
    <property type="match status" value="1"/>
</dbReference>
<dbReference type="OrthoDB" id="79452at2759"/>
<dbReference type="Pfam" id="PF00130">
    <property type="entry name" value="C1_1"/>
    <property type="match status" value="1"/>
</dbReference>
<comment type="caution">
    <text evidence="7">The sequence shown here is derived from an EMBL/GenBank/DDBJ whole genome shotgun (WGS) entry which is preliminary data.</text>
</comment>
<proteinExistence type="predicted"/>
<protein>
    <submittedName>
        <fullName evidence="7">RhoGAP-domain-containing protein</fullName>
    </submittedName>
</protein>
<feature type="domain" description="Phorbol-ester/DAG-type" evidence="5">
    <location>
        <begin position="81"/>
        <end position="130"/>
    </location>
</feature>
<gene>
    <name evidence="7" type="ORF">BCR32DRAFT_232919</name>
</gene>
<organism evidence="7 8">
    <name type="scientific">Anaeromyces robustus</name>
    <dbReference type="NCBI Taxonomy" id="1754192"/>
    <lineage>
        <taxon>Eukaryota</taxon>
        <taxon>Fungi</taxon>
        <taxon>Fungi incertae sedis</taxon>
        <taxon>Chytridiomycota</taxon>
        <taxon>Chytridiomycota incertae sedis</taxon>
        <taxon>Neocallimastigomycetes</taxon>
        <taxon>Neocallimastigales</taxon>
        <taxon>Neocallimastigaceae</taxon>
        <taxon>Anaeromyces</taxon>
    </lineage>
</organism>
<evidence type="ECO:0000313" key="7">
    <source>
        <dbReference type="EMBL" id="ORX81159.1"/>
    </source>
</evidence>
<dbReference type="Gene3D" id="1.10.555.10">
    <property type="entry name" value="Rho GTPase activation protein"/>
    <property type="match status" value="1"/>
</dbReference>
<evidence type="ECO:0000256" key="3">
    <source>
        <dbReference type="ARBA" id="ARBA00022833"/>
    </source>
</evidence>
<feature type="domain" description="Rho-GAP" evidence="6">
    <location>
        <begin position="153"/>
        <end position="347"/>
    </location>
</feature>
<keyword evidence="2" id="KW-0479">Metal-binding</keyword>
<dbReference type="InterPro" id="IPR046349">
    <property type="entry name" value="C1-like_sf"/>
</dbReference>
<evidence type="ECO:0000313" key="8">
    <source>
        <dbReference type="Proteomes" id="UP000193944"/>
    </source>
</evidence>
<dbReference type="AlphaFoldDB" id="A0A1Y1X5S4"/>
<evidence type="ECO:0000259" key="6">
    <source>
        <dbReference type="PROSITE" id="PS50238"/>
    </source>
</evidence>